<feature type="domain" description="MRG" evidence="6">
    <location>
        <begin position="8"/>
        <end position="159"/>
    </location>
</feature>
<gene>
    <name evidence="7" type="ORF">Agub_g6290</name>
</gene>
<dbReference type="Proteomes" id="UP001054857">
    <property type="component" value="Unassembled WGS sequence"/>
</dbReference>
<dbReference type="InterPro" id="IPR008676">
    <property type="entry name" value="MRG"/>
</dbReference>
<keyword evidence="8" id="KW-1185">Reference proteome</keyword>
<dbReference type="AlphaFoldDB" id="A0AAD3DN92"/>
<dbReference type="InterPro" id="IPR038217">
    <property type="entry name" value="MRG_C_sf"/>
</dbReference>
<keyword evidence="5" id="KW-0539">Nucleus</keyword>
<dbReference type="GO" id="GO:0005634">
    <property type="term" value="C:nucleus"/>
    <property type="evidence" value="ECO:0007669"/>
    <property type="project" value="UniProtKB-SubCell"/>
</dbReference>
<keyword evidence="2" id="KW-0156">Chromatin regulator</keyword>
<dbReference type="GO" id="GO:0006355">
    <property type="term" value="P:regulation of DNA-templated transcription"/>
    <property type="evidence" value="ECO:0007669"/>
    <property type="project" value="InterPro"/>
</dbReference>
<name>A0AAD3DN92_9CHLO</name>
<evidence type="ECO:0000256" key="3">
    <source>
        <dbReference type="ARBA" id="ARBA00023015"/>
    </source>
</evidence>
<organism evidence="7 8">
    <name type="scientific">Astrephomene gubernaculifera</name>
    <dbReference type="NCBI Taxonomy" id="47775"/>
    <lineage>
        <taxon>Eukaryota</taxon>
        <taxon>Viridiplantae</taxon>
        <taxon>Chlorophyta</taxon>
        <taxon>core chlorophytes</taxon>
        <taxon>Chlorophyceae</taxon>
        <taxon>CS clade</taxon>
        <taxon>Chlamydomonadales</taxon>
        <taxon>Astrephomenaceae</taxon>
        <taxon>Astrephomene</taxon>
    </lineage>
</organism>
<dbReference type="Pfam" id="PF05712">
    <property type="entry name" value="MRG"/>
    <property type="match status" value="1"/>
</dbReference>
<accession>A0AAD3DN92</accession>
<dbReference type="PANTHER" id="PTHR10880">
    <property type="entry name" value="MORTALITY FACTOR 4-LIKE PROTEIN"/>
    <property type="match status" value="1"/>
</dbReference>
<evidence type="ECO:0000256" key="1">
    <source>
        <dbReference type="ARBA" id="ARBA00004123"/>
    </source>
</evidence>
<evidence type="ECO:0000313" key="8">
    <source>
        <dbReference type="Proteomes" id="UP001054857"/>
    </source>
</evidence>
<comment type="subcellular location">
    <subcellularLocation>
        <location evidence="1">Nucleus</location>
    </subcellularLocation>
</comment>
<dbReference type="GO" id="GO:0000123">
    <property type="term" value="C:histone acetyltransferase complex"/>
    <property type="evidence" value="ECO:0007669"/>
    <property type="project" value="TreeGrafter"/>
</dbReference>
<evidence type="ECO:0000256" key="5">
    <source>
        <dbReference type="ARBA" id="ARBA00023242"/>
    </source>
</evidence>
<feature type="non-terminal residue" evidence="7">
    <location>
        <position position="1"/>
    </location>
</feature>
<evidence type="ECO:0000256" key="4">
    <source>
        <dbReference type="ARBA" id="ARBA00023163"/>
    </source>
</evidence>
<dbReference type="PROSITE" id="PS51640">
    <property type="entry name" value="MRG"/>
    <property type="match status" value="1"/>
</dbReference>
<keyword evidence="3" id="KW-0805">Transcription regulation</keyword>
<reference evidence="7 8" key="1">
    <citation type="journal article" date="2021" name="Sci. Rep.">
        <title>Genome sequencing of the multicellular alga Astrephomene provides insights into convergent evolution of germ-soma differentiation.</title>
        <authorList>
            <person name="Yamashita S."/>
            <person name="Yamamoto K."/>
            <person name="Matsuzaki R."/>
            <person name="Suzuki S."/>
            <person name="Yamaguchi H."/>
            <person name="Hirooka S."/>
            <person name="Minakuchi Y."/>
            <person name="Miyagishima S."/>
            <person name="Kawachi M."/>
            <person name="Toyoda A."/>
            <person name="Nozaki H."/>
        </authorList>
    </citation>
    <scope>NUCLEOTIDE SEQUENCE [LARGE SCALE GENOMIC DNA]</scope>
    <source>
        <strain evidence="7 8">NIES-4017</strain>
    </source>
</reference>
<dbReference type="GO" id="GO:0006325">
    <property type="term" value="P:chromatin organization"/>
    <property type="evidence" value="ECO:0007669"/>
    <property type="project" value="UniProtKB-KW"/>
</dbReference>
<evidence type="ECO:0000313" key="7">
    <source>
        <dbReference type="EMBL" id="GFR44980.1"/>
    </source>
</evidence>
<protein>
    <recommendedName>
        <fullName evidence="6">MRG domain-containing protein</fullName>
    </recommendedName>
</protein>
<dbReference type="PANTHER" id="PTHR10880:SF15">
    <property type="entry name" value="MSL COMPLEX SUBUNIT 3"/>
    <property type="match status" value="1"/>
</dbReference>
<evidence type="ECO:0000256" key="2">
    <source>
        <dbReference type="ARBA" id="ARBA00022853"/>
    </source>
</evidence>
<proteinExistence type="predicted"/>
<evidence type="ECO:0000259" key="6">
    <source>
        <dbReference type="Pfam" id="PF05712"/>
    </source>
</evidence>
<comment type="caution">
    <text evidence="7">The sequence shown here is derived from an EMBL/GenBank/DDBJ whole genome shotgun (WGS) entry which is preliminary data.</text>
</comment>
<dbReference type="InterPro" id="IPR026541">
    <property type="entry name" value="MRG_dom"/>
</dbReference>
<sequence length="208" mass="21991">LLPRGLHLELDISPVLKKALLDDHDAVVTDAKLVPLPRSPCVAEVLRRYCEHVAEVGGSAGGGHVAAEVAGGLRSYFDKALMAVLLYRSERPQAMAVLADGRLPSSVYGTEHLLRLFVKLPELLAAAGAGGMSEEALGQTAEAVQDLMNWVADHLEGLLAPRDSYLDHWDFMAGLSGELAAAVAAAGYAGTSAPLPPLQQQPQQRVQG</sequence>
<keyword evidence="4" id="KW-0804">Transcription</keyword>
<dbReference type="Gene3D" id="1.10.274.30">
    <property type="entry name" value="MRG domain"/>
    <property type="match status" value="1"/>
</dbReference>
<dbReference type="EMBL" id="BMAR01000009">
    <property type="protein sequence ID" value="GFR44980.1"/>
    <property type="molecule type" value="Genomic_DNA"/>
</dbReference>